<name>A0A059C538_EUCGR</name>
<organism evidence="1">
    <name type="scientific">Eucalyptus grandis</name>
    <name type="common">Flooded gum</name>
    <dbReference type="NCBI Taxonomy" id="71139"/>
    <lineage>
        <taxon>Eukaryota</taxon>
        <taxon>Viridiplantae</taxon>
        <taxon>Streptophyta</taxon>
        <taxon>Embryophyta</taxon>
        <taxon>Tracheophyta</taxon>
        <taxon>Spermatophyta</taxon>
        <taxon>Magnoliopsida</taxon>
        <taxon>eudicotyledons</taxon>
        <taxon>Gunneridae</taxon>
        <taxon>Pentapetalae</taxon>
        <taxon>rosids</taxon>
        <taxon>malvids</taxon>
        <taxon>Myrtales</taxon>
        <taxon>Myrtaceae</taxon>
        <taxon>Myrtoideae</taxon>
        <taxon>Eucalypteae</taxon>
        <taxon>Eucalyptus</taxon>
    </lineage>
</organism>
<dbReference type="AlphaFoldDB" id="A0A059C538"/>
<protein>
    <submittedName>
        <fullName evidence="1">Uncharacterized protein</fullName>
    </submittedName>
</protein>
<dbReference type="InParanoid" id="A0A059C538"/>
<sequence>MDAQIKSGALEIKLNFEKGPIIEWLNNLLELVENLRKFGGLLNPLCPCKSTAEDMLGYMGSHIINRLTFPDMCSGPGASQFSNSTNFCPLLCLVMRVLTSKAILEFD</sequence>
<gene>
    <name evidence="1" type="ORF">EUGRSUZ_E01484</name>
</gene>
<dbReference type="Gramene" id="KCW73040">
    <property type="protein sequence ID" value="KCW73040"/>
    <property type="gene ID" value="EUGRSUZ_E01484"/>
</dbReference>
<reference evidence="1" key="1">
    <citation type="submission" date="2013-07" db="EMBL/GenBank/DDBJ databases">
        <title>The genome of Eucalyptus grandis.</title>
        <authorList>
            <person name="Schmutz J."/>
            <person name="Hayes R."/>
            <person name="Myburg A."/>
            <person name="Tuskan G."/>
            <person name="Grattapaglia D."/>
            <person name="Rokhsar D.S."/>
        </authorList>
    </citation>
    <scope>NUCLEOTIDE SEQUENCE</scope>
    <source>
        <tissue evidence="1">Leaf extractions</tissue>
    </source>
</reference>
<evidence type="ECO:0000313" key="1">
    <source>
        <dbReference type="EMBL" id="KCW73040.1"/>
    </source>
</evidence>
<accession>A0A059C538</accession>
<dbReference type="EMBL" id="KK198757">
    <property type="protein sequence ID" value="KCW73040.1"/>
    <property type="molecule type" value="Genomic_DNA"/>
</dbReference>
<proteinExistence type="predicted"/>